<dbReference type="EMBL" id="LN853937">
    <property type="protein sequence ID" value="CRY97124.1"/>
    <property type="molecule type" value="Genomic_DNA"/>
</dbReference>
<name>A0A0H5Q6S0_9ZZZZ</name>
<evidence type="ECO:0000313" key="1">
    <source>
        <dbReference type="EMBL" id="CRY97124.1"/>
    </source>
</evidence>
<reference evidence="1" key="1">
    <citation type="submission" date="2015-06" db="EMBL/GenBank/DDBJ databases">
        <authorList>
            <person name="Joergensen T."/>
        </authorList>
    </citation>
    <scope>NUCLEOTIDE SEQUENCE</scope>
    <source>
        <plasmid evidence="1">pRGFK1376</plasmid>
    </source>
</reference>
<dbReference type="InterPro" id="IPR010982">
    <property type="entry name" value="Lambda_DNA-bd_dom_sf"/>
</dbReference>
<accession>A0A0H5Q6S0</accession>
<dbReference type="SUPFAM" id="SSF47413">
    <property type="entry name" value="lambda repressor-like DNA-binding domains"/>
    <property type="match status" value="1"/>
</dbReference>
<protein>
    <submittedName>
        <fullName evidence="1">Uncharacterized protein</fullName>
    </submittedName>
</protein>
<dbReference type="InterPro" id="IPR015060">
    <property type="entry name" value="Aca2_YdiL-like"/>
</dbReference>
<dbReference type="Pfam" id="PF08965">
    <property type="entry name" value="Aca2_YdiL"/>
    <property type="match status" value="1"/>
</dbReference>
<organism evidence="1">
    <name type="scientific">uncultured prokaryote</name>
    <dbReference type="NCBI Taxonomy" id="198431"/>
    <lineage>
        <taxon>unclassified sequences</taxon>
        <taxon>environmental samples</taxon>
    </lineage>
</organism>
<geneLocation type="plasmid" evidence="1">
    <name>pRGFK1376</name>
</geneLocation>
<dbReference type="GO" id="GO:0003677">
    <property type="term" value="F:DNA binding"/>
    <property type="evidence" value="ECO:0007669"/>
    <property type="project" value="InterPro"/>
</dbReference>
<reference evidence="1" key="2">
    <citation type="submission" date="2015-07" db="EMBL/GenBank/DDBJ databases">
        <title>Plasmids, circular viruses and viroids from rat gut.</title>
        <authorList>
            <person name="Jorgensen T.J."/>
            <person name="Hansen M.A."/>
            <person name="Xu Z."/>
            <person name="Tabak M.A."/>
            <person name="Sorensen S.J."/>
            <person name="Hansen L.H."/>
        </authorList>
    </citation>
    <scope>NUCLEOTIDE SEQUENCE</scope>
    <source>
        <plasmid evidence="1">pRGFK1376</plasmid>
    </source>
</reference>
<dbReference type="Gene3D" id="1.10.3100.10">
    <property type="entry name" value="Putative cytoplasmic protein"/>
    <property type="match status" value="1"/>
</dbReference>
<dbReference type="InterPro" id="IPR027910">
    <property type="entry name" value="YdiL_sf"/>
</dbReference>
<proteinExistence type="predicted"/>
<dbReference type="AlphaFoldDB" id="A0A0H5Q6S0"/>
<keyword evidence="1" id="KW-0614">Plasmid</keyword>
<sequence>MKKFLDLFLPSRKRSRQLTNVELMGYRYFFRLDVKVMADLAGCTPKTWYAWENGDSPVPAKVCDMMDGLQMTYIDELASAEILLREQGQGERCALRFYETFELFMSHYPTRDYLAWRMGQSVALRLFSEQQVYLVSAEKIEGEICGK</sequence>